<protein>
    <submittedName>
        <fullName evidence="1">Uncharacterized protein</fullName>
    </submittedName>
</protein>
<dbReference type="OrthoDB" id="3917213at2759"/>
<evidence type="ECO:0000313" key="1">
    <source>
        <dbReference type="EMBL" id="KAF1959123.1"/>
    </source>
</evidence>
<dbReference type="Proteomes" id="UP000800035">
    <property type="component" value="Unassembled WGS sequence"/>
</dbReference>
<organism evidence="1 2">
    <name type="scientific">Byssothecium circinans</name>
    <dbReference type="NCBI Taxonomy" id="147558"/>
    <lineage>
        <taxon>Eukaryota</taxon>
        <taxon>Fungi</taxon>
        <taxon>Dikarya</taxon>
        <taxon>Ascomycota</taxon>
        <taxon>Pezizomycotina</taxon>
        <taxon>Dothideomycetes</taxon>
        <taxon>Pleosporomycetidae</taxon>
        <taxon>Pleosporales</taxon>
        <taxon>Massarineae</taxon>
        <taxon>Massarinaceae</taxon>
        <taxon>Byssothecium</taxon>
    </lineage>
</organism>
<keyword evidence="2" id="KW-1185">Reference proteome</keyword>
<sequence>MATNTNEEEQVLTLLCGDADPWTWGDANQCSLSFERNGTGAILCGENQRVWIAVEFNWSFNNQARPVMANSDTWKFTIQMTLTTRLNPIYHTRNPWLTGEALQDHLRNPPPPSKAPFPWAPLHSAAFRPKQYTLMLSRGRFIEPFHCFVKQPFPIFQPYRYAPNRYACRLAFDDSSPYPPREEWVETSGLKLSLDYHHFWERREFVREAIAKKDETWAETLDLGWWLSPTSGDGHIRNK</sequence>
<evidence type="ECO:0000313" key="2">
    <source>
        <dbReference type="Proteomes" id="UP000800035"/>
    </source>
</evidence>
<proteinExistence type="predicted"/>
<name>A0A6A5U1T8_9PLEO</name>
<gene>
    <name evidence="1" type="ORF">CC80DRAFT_490098</name>
</gene>
<reference evidence="1" key="1">
    <citation type="journal article" date="2020" name="Stud. Mycol.">
        <title>101 Dothideomycetes genomes: a test case for predicting lifestyles and emergence of pathogens.</title>
        <authorList>
            <person name="Haridas S."/>
            <person name="Albert R."/>
            <person name="Binder M."/>
            <person name="Bloem J."/>
            <person name="Labutti K."/>
            <person name="Salamov A."/>
            <person name="Andreopoulos B."/>
            <person name="Baker S."/>
            <person name="Barry K."/>
            <person name="Bills G."/>
            <person name="Bluhm B."/>
            <person name="Cannon C."/>
            <person name="Castanera R."/>
            <person name="Culley D."/>
            <person name="Daum C."/>
            <person name="Ezra D."/>
            <person name="Gonzalez J."/>
            <person name="Henrissat B."/>
            <person name="Kuo A."/>
            <person name="Liang C."/>
            <person name="Lipzen A."/>
            <person name="Lutzoni F."/>
            <person name="Magnuson J."/>
            <person name="Mondo S."/>
            <person name="Nolan M."/>
            <person name="Ohm R."/>
            <person name="Pangilinan J."/>
            <person name="Park H.-J."/>
            <person name="Ramirez L."/>
            <person name="Alfaro M."/>
            <person name="Sun H."/>
            <person name="Tritt A."/>
            <person name="Yoshinaga Y."/>
            <person name="Zwiers L.-H."/>
            <person name="Turgeon B."/>
            <person name="Goodwin S."/>
            <person name="Spatafora J."/>
            <person name="Crous P."/>
            <person name="Grigoriev I."/>
        </authorList>
    </citation>
    <scope>NUCLEOTIDE SEQUENCE</scope>
    <source>
        <strain evidence="1">CBS 675.92</strain>
    </source>
</reference>
<accession>A0A6A5U1T8</accession>
<dbReference type="EMBL" id="ML976985">
    <property type="protein sequence ID" value="KAF1959123.1"/>
    <property type="molecule type" value="Genomic_DNA"/>
</dbReference>
<dbReference type="AlphaFoldDB" id="A0A6A5U1T8"/>